<dbReference type="Proteomes" id="UP001152592">
    <property type="component" value="Unassembled WGS sequence"/>
</dbReference>
<dbReference type="AlphaFoldDB" id="A0A9W4IKE4"/>
<sequence>MLGRLAANLRERQGIAGTGLEGLGATGENATVVLDDNCTVCIRRCSFSLNVARSMLTV</sequence>
<evidence type="ECO:0000313" key="1">
    <source>
        <dbReference type="EMBL" id="CAG8296081.1"/>
    </source>
</evidence>
<dbReference type="EMBL" id="CAJVPD010000077">
    <property type="protein sequence ID" value="CAG8296081.1"/>
    <property type="molecule type" value="Genomic_DNA"/>
</dbReference>
<reference evidence="1" key="1">
    <citation type="submission" date="2021-07" db="EMBL/GenBank/DDBJ databases">
        <authorList>
            <person name="Branca A.L. A."/>
        </authorList>
    </citation>
    <scope>NUCLEOTIDE SEQUENCE</scope>
</reference>
<comment type="caution">
    <text evidence="1">The sequence shown here is derived from an EMBL/GenBank/DDBJ whole genome shotgun (WGS) entry which is preliminary data.</text>
</comment>
<protein>
    <submittedName>
        <fullName evidence="1">Uncharacterized protein</fullName>
    </submittedName>
</protein>
<gene>
    <name evidence="1" type="ORF">PSALAMII_LOCUS1730</name>
</gene>
<proteinExistence type="predicted"/>
<name>A0A9W4IKE4_9EURO</name>
<accession>A0A9W4IKE4</accession>
<evidence type="ECO:0000313" key="2">
    <source>
        <dbReference type="Proteomes" id="UP001152592"/>
    </source>
</evidence>
<organism evidence="1 2">
    <name type="scientific">Penicillium salamii</name>
    <dbReference type="NCBI Taxonomy" id="1612424"/>
    <lineage>
        <taxon>Eukaryota</taxon>
        <taxon>Fungi</taxon>
        <taxon>Dikarya</taxon>
        <taxon>Ascomycota</taxon>
        <taxon>Pezizomycotina</taxon>
        <taxon>Eurotiomycetes</taxon>
        <taxon>Eurotiomycetidae</taxon>
        <taxon>Eurotiales</taxon>
        <taxon>Aspergillaceae</taxon>
        <taxon>Penicillium</taxon>
    </lineage>
</organism>